<evidence type="ECO:0000256" key="9">
    <source>
        <dbReference type="ARBA" id="ARBA00023136"/>
    </source>
</evidence>
<dbReference type="GO" id="GO:0005886">
    <property type="term" value="C:plasma membrane"/>
    <property type="evidence" value="ECO:0007669"/>
    <property type="project" value="UniProtKB-SubCell"/>
</dbReference>
<dbReference type="CDD" id="cd11304">
    <property type="entry name" value="Cadherin_repeat"/>
    <property type="match status" value="12"/>
</dbReference>
<feature type="domain" description="Cadherin" evidence="15">
    <location>
        <begin position="1086"/>
        <end position="1195"/>
    </location>
</feature>
<evidence type="ECO:0000256" key="2">
    <source>
        <dbReference type="ARBA" id="ARBA00022536"/>
    </source>
</evidence>
<dbReference type="GO" id="GO:0048731">
    <property type="term" value="P:system development"/>
    <property type="evidence" value="ECO:0007669"/>
    <property type="project" value="UniProtKB-ARBA"/>
</dbReference>
<dbReference type="InterPro" id="IPR015919">
    <property type="entry name" value="Cadherin-like_sf"/>
</dbReference>
<keyword evidence="5" id="KW-0677">Repeat</keyword>
<evidence type="ECO:0000313" key="16">
    <source>
        <dbReference type="EMBL" id="KAK3756414.1"/>
    </source>
</evidence>
<feature type="domain" description="Cadherin" evidence="15">
    <location>
        <begin position="133"/>
        <end position="234"/>
    </location>
</feature>
<dbReference type="PROSITE" id="PS50268">
    <property type="entry name" value="CADHERIN_2"/>
    <property type="match status" value="12"/>
</dbReference>
<dbReference type="GO" id="GO:0007156">
    <property type="term" value="P:homophilic cell adhesion via plasma membrane adhesion molecules"/>
    <property type="evidence" value="ECO:0007669"/>
    <property type="project" value="InterPro"/>
</dbReference>
<dbReference type="Pfam" id="PF00028">
    <property type="entry name" value="Cadherin"/>
    <property type="match status" value="11"/>
</dbReference>
<dbReference type="SMART" id="SM00112">
    <property type="entry name" value="CA"/>
    <property type="match status" value="12"/>
</dbReference>
<dbReference type="GO" id="GO:0005509">
    <property type="term" value="F:calcium ion binding"/>
    <property type="evidence" value="ECO:0007669"/>
    <property type="project" value="UniProtKB-UniRule"/>
</dbReference>
<feature type="domain" description="Cadherin" evidence="15">
    <location>
        <begin position="977"/>
        <end position="1085"/>
    </location>
</feature>
<dbReference type="GO" id="GO:0048729">
    <property type="term" value="P:tissue morphogenesis"/>
    <property type="evidence" value="ECO:0007669"/>
    <property type="project" value="UniProtKB-ARBA"/>
</dbReference>
<dbReference type="SUPFAM" id="SSF49313">
    <property type="entry name" value="Cadherin-like"/>
    <property type="match status" value="12"/>
</dbReference>
<dbReference type="FunFam" id="2.60.40.60:FF:000039">
    <property type="entry name" value="FAT atypical cadherin 3"/>
    <property type="match status" value="2"/>
</dbReference>
<feature type="region of interest" description="Disordered" evidence="13">
    <location>
        <begin position="1524"/>
        <end position="1582"/>
    </location>
</feature>
<name>A0AAE0YSH5_9GAST</name>
<reference evidence="16" key="1">
    <citation type="journal article" date="2023" name="G3 (Bethesda)">
        <title>A reference genome for the long-term kleptoplast-retaining sea slug Elysia crispata morphotype clarki.</title>
        <authorList>
            <person name="Eastman K.E."/>
            <person name="Pendleton A.L."/>
            <person name="Shaikh M.A."/>
            <person name="Suttiyut T."/>
            <person name="Ogas R."/>
            <person name="Tomko P."/>
            <person name="Gavelis G."/>
            <person name="Widhalm J.R."/>
            <person name="Wisecaver J.H."/>
        </authorList>
    </citation>
    <scope>NUCLEOTIDE SEQUENCE</scope>
    <source>
        <strain evidence="16">ECLA1</strain>
    </source>
</reference>
<keyword evidence="6 12" id="KW-0106">Calcium</keyword>
<feature type="transmembrane region" description="Helical" evidence="14">
    <location>
        <begin position="1426"/>
        <end position="1451"/>
    </location>
</feature>
<evidence type="ECO:0000256" key="6">
    <source>
        <dbReference type="ARBA" id="ARBA00022837"/>
    </source>
</evidence>
<dbReference type="PANTHER" id="PTHR24026:SF126">
    <property type="entry name" value="PROTOCADHERIN FAT 4"/>
    <property type="match status" value="1"/>
</dbReference>
<keyword evidence="11" id="KW-0325">Glycoprotein</keyword>
<proteinExistence type="predicted"/>
<evidence type="ECO:0000256" key="8">
    <source>
        <dbReference type="ARBA" id="ARBA00022989"/>
    </source>
</evidence>
<evidence type="ECO:0000256" key="11">
    <source>
        <dbReference type="ARBA" id="ARBA00023180"/>
    </source>
</evidence>
<gene>
    <name evidence="16" type="ORF">RRG08_053138</name>
</gene>
<feature type="domain" description="Cadherin" evidence="15">
    <location>
        <begin position="450"/>
        <end position="554"/>
    </location>
</feature>
<dbReference type="Proteomes" id="UP001283361">
    <property type="component" value="Unassembled WGS sequence"/>
</dbReference>
<dbReference type="EMBL" id="JAWDGP010005519">
    <property type="protein sequence ID" value="KAK3756414.1"/>
    <property type="molecule type" value="Genomic_DNA"/>
</dbReference>
<dbReference type="PROSITE" id="PS00232">
    <property type="entry name" value="CADHERIN_1"/>
    <property type="match status" value="4"/>
</dbReference>
<keyword evidence="10" id="KW-1015">Disulfide bond</keyword>
<keyword evidence="2" id="KW-0245">EGF-like domain</keyword>
<organism evidence="16 17">
    <name type="scientific">Elysia crispata</name>
    <name type="common">lettuce slug</name>
    <dbReference type="NCBI Taxonomy" id="231223"/>
    <lineage>
        <taxon>Eukaryota</taxon>
        <taxon>Metazoa</taxon>
        <taxon>Spiralia</taxon>
        <taxon>Lophotrochozoa</taxon>
        <taxon>Mollusca</taxon>
        <taxon>Gastropoda</taxon>
        <taxon>Heterobranchia</taxon>
        <taxon>Euthyneura</taxon>
        <taxon>Panpulmonata</taxon>
        <taxon>Sacoglossa</taxon>
        <taxon>Placobranchoidea</taxon>
        <taxon>Plakobranchidae</taxon>
        <taxon>Elysia</taxon>
    </lineage>
</organism>
<evidence type="ECO:0000256" key="5">
    <source>
        <dbReference type="ARBA" id="ARBA00022737"/>
    </source>
</evidence>
<comment type="subcellular location">
    <subcellularLocation>
        <location evidence="1">Membrane</location>
        <topology evidence="1">Single-pass membrane protein</topology>
    </subcellularLocation>
</comment>
<dbReference type="FunFam" id="2.60.40.60:FF:000033">
    <property type="entry name" value="FAT atypical cadherin 1"/>
    <property type="match status" value="1"/>
</dbReference>
<feature type="domain" description="Cadherin" evidence="15">
    <location>
        <begin position="28"/>
        <end position="131"/>
    </location>
</feature>
<dbReference type="GO" id="GO:0009887">
    <property type="term" value="P:animal organ morphogenesis"/>
    <property type="evidence" value="ECO:0007669"/>
    <property type="project" value="UniProtKB-ARBA"/>
</dbReference>
<evidence type="ECO:0000256" key="12">
    <source>
        <dbReference type="PROSITE-ProRule" id="PRU00043"/>
    </source>
</evidence>
<dbReference type="InterPro" id="IPR002126">
    <property type="entry name" value="Cadherin-like_dom"/>
</dbReference>
<evidence type="ECO:0000256" key="7">
    <source>
        <dbReference type="ARBA" id="ARBA00022889"/>
    </source>
</evidence>
<feature type="domain" description="Cadherin" evidence="15">
    <location>
        <begin position="873"/>
        <end position="976"/>
    </location>
</feature>
<dbReference type="FunFam" id="2.60.40.60:FF:000020">
    <property type="entry name" value="Dachsous cadherin-related 1b"/>
    <property type="match status" value="3"/>
</dbReference>
<feature type="domain" description="Cadherin" evidence="15">
    <location>
        <begin position="341"/>
        <end position="449"/>
    </location>
</feature>
<dbReference type="PANTHER" id="PTHR24026">
    <property type="entry name" value="FAT ATYPICAL CADHERIN-RELATED"/>
    <property type="match status" value="1"/>
</dbReference>
<feature type="domain" description="Cadherin" evidence="15">
    <location>
        <begin position="1196"/>
        <end position="1296"/>
    </location>
</feature>
<keyword evidence="4" id="KW-0732">Signal</keyword>
<evidence type="ECO:0000256" key="1">
    <source>
        <dbReference type="ARBA" id="ARBA00004167"/>
    </source>
</evidence>
<evidence type="ECO:0000313" key="17">
    <source>
        <dbReference type="Proteomes" id="UP001283361"/>
    </source>
</evidence>
<dbReference type="FunFam" id="2.60.40.60:FF:000081">
    <property type="entry name" value="protocadherin Fat 4"/>
    <property type="match status" value="1"/>
</dbReference>
<keyword evidence="9 14" id="KW-0472">Membrane</keyword>
<accession>A0AAE0YSH5</accession>
<sequence length="1605" mass="167323">DKGVPAQSVTGTLVLDVEDVSDEPIVCDTTLYTATTPENAQDTFLDVAVFCTKADDYAAGLIDYSITAGDDNGNFEMDSITGDLYTAAAATIDFETTSSYTLTVTASEGGEATNVTIKVTVTDENEFSPQFTPSGPYTVSIEEDASLGHTLTTVNATDGDSADSVQVFSISSGNSDSKFKLDSTSGVLQLQAPLDRETTASYSLTLTVTDSGGSTGDVVVNIAVDDVNDNDPVCTETSVIRDVDEGVTSGSIYTPTCSDADTVATPTLAYSISSGAHASISINPSTGELSLFGALDYETATSHQVVIEVSDQGTPTAKTAAVAVTIVVNPVNEGDPVFTPSASYGPIDVDEDESTGTSVAQVVASDADQGSDHGSVSFAIVSGDDAQHFSIDSSTGVISVVKSLDRESTDNYELVVRATDETAGDAGRRSVTASVSIDVADVNDLTPTFNPIIYSVDVLESASFGPAVVIETLTVTDGDDGVNAATTLTITSGNGEGKFAMSGNDVTLVAGLDYETTTSYDLVITATDGGTPPLSGIARLTVNVLPENEVAPLMSATSASAEIPEDTAVGTLVYDANATDTDTGGSDGTVTYSITSGVTGNEFIIDSSTGQLYVGSQLDFDTAPTSYAIIVSAEDGAGLSDAATSTVSLTVTLTDENDNVPQFAANMVTFSVAEGVASGTSVGTVAVTDDDSGVNGDVTLAVTGGSGSSYFAVDPTSGEVTTTADIDYEAFQVFYLSLTATDGGTPPLSSPGLVKIEVTNMNDNDPEISPGEFAVAISESSVSGTSVLTFTLDDEDTNIDAVSLVTASSFFQIDSASGLVTTTAALDRETTASHVLEFRVVDLPTSGDPGTVRSATATLTVTLEDENDNDPTITGSYAPSIAEDSPVNSLVFTVAASDPDEGANSQLTYSITAGNTGSAFVIDSRGNVQVASALDRETTPSYTLTIEVSDQGTPPRSDSINVVVTIDDVNDNDPIEMQSSFTFSVAENSNVGAAVGTVVATDADAGSNAVLVYALETFTAGNSSHFQIDSATGDITVADASLDRETEAVYEATVKVTDSGVAVVRTTYATITINLDDENDNAPVMTQSSFTGSVLESAANDTVVLTVVATDADTGINAAITYTMDTVQLDGATASAVFEVDASSGEIRTTASLDYETTASYSFIVVASDGGAPTLTDTATVTVSVEDANDNRPVFNPTFYNTEVAYDGTCAATIATVTATDTDIGINGVISYSLQTTAFDYLFGVDATWGSLTIKSVASAGIKYRLDIQATDAGSPTTMSAISPAIVRVDAFVPNFHVVTIRLGISRVNFVAQQSTFLANLQAVVRSSYPTALLRLWCLTEYSGTAVAPVTGRRRLLADQPVDVHTFVVEDDSTDSEANLDSEKTLLSNDELLGLVSNLEGSEWDYYQIVAVSEYYQSTEGWFDTLYGKIITAIACFLGLVFIALLIYMIAEACCGNGFRRKVKEPKRKGSPKISKVEPRVELDSLPPSRASTAQSGTKPLKPFWDNNWAPLSLTDTLADEDLASERAPSVPPPYTQDEEAAKPVSPISERADSSTPRTPRSVLVTESEVTSAPGNREFDGRAYDHATGKMYEYNTKTNERRWLL</sequence>
<evidence type="ECO:0000259" key="15">
    <source>
        <dbReference type="PROSITE" id="PS50268"/>
    </source>
</evidence>
<evidence type="ECO:0000256" key="10">
    <source>
        <dbReference type="ARBA" id="ARBA00023157"/>
    </source>
</evidence>
<evidence type="ECO:0000256" key="4">
    <source>
        <dbReference type="ARBA" id="ARBA00022729"/>
    </source>
</evidence>
<comment type="caution">
    <text evidence="16">The sequence shown here is derived from an EMBL/GenBank/DDBJ whole genome shotgun (WGS) entry which is preliminary data.</text>
</comment>
<keyword evidence="7" id="KW-0130">Cell adhesion</keyword>
<feature type="domain" description="Cadherin" evidence="15">
    <location>
        <begin position="235"/>
        <end position="338"/>
    </location>
</feature>
<feature type="domain" description="Cadherin" evidence="15">
    <location>
        <begin position="555"/>
        <end position="663"/>
    </location>
</feature>
<feature type="region of interest" description="Disordered" evidence="13">
    <location>
        <begin position="1463"/>
        <end position="1499"/>
    </location>
</feature>
<feature type="non-terminal residue" evidence="16">
    <location>
        <position position="1"/>
    </location>
</feature>
<keyword evidence="3 14" id="KW-0812">Transmembrane</keyword>
<keyword evidence="17" id="KW-1185">Reference proteome</keyword>
<feature type="domain" description="Cadherin" evidence="15">
    <location>
        <begin position="664"/>
        <end position="768"/>
    </location>
</feature>
<dbReference type="Gene3D" id="2.60.40.60">
    <property type="entry name" value="Cadherins"/>
    <property type="match status" value="12"/>
</dbReference>
<evidence type="ECO:0000256" key="14">
    <source>
        <dbReference type="SAM" id="Phobius"/>
    </source>
</evidence>
<dbReference type="PRINTS" id="PR00205">
    <property type="entry name" value="CADHERIN"/>
</dbReference>
<feature type="domain" description="Cadherin" evidence="15">
    <location>
        <begin position="769"/>
        <end position="873"/>
    </location>
</feature>
<evidence type="ECO:0000256" key="3">
    <source>
        <dbReference type="ARBA" id="ARBA00022692"/>
    </source>
</evidence>
<keyword evidence="8 14" id="KW-1133">Transmembrane helix</keyword>
<dbReference type="InterPro" id="IPR020894">
    <property type="entry name" value="Cadherin_CS"/>
</dbReference>
<evidence type="ECO:0000256" key="13">
    <source>
        <dbReference type="SAM" id="MobiDB-lite"/>
    </source>
</evidence>
<protein>
    <recommendedName>
        <fullName evidence="15">Cadherin domain-containing protein</fullName>
    </recommendedName>
</protein>